<evidence type="ECO:0000256" key="4">
    <source>
        <dbReference type="ARBA" id="ARBA00011989"/>
    </source>
</evidence>
<feature type="domain" description="NAD(P)-binding" evidence="7">
    <location>
        <begin position="9"/>
        <end position="328"/>
    </location>
</feature>
<organism evidence="8 9">
    <name type="scientific">Candidatus Collierbacteria bacterium GW2011_GWB2_44_22</name>
    <dbReference type="NCBI Taxonomy" id="1618387"/>
    <lineage>
        <taxon>Bacteria</taxon>
        <taxon>Candidatus Collieribacteriota</taxon>
    </lineage>
</organism>
<dbReference type="PANTHER" id="PTHR43715">
    <property type="entry name" value="GDP-MANNOSE 4,6-DEHYDRATASE"/>
    <property type="match status" value="1"/>
</dbReference>
<dbReference type="Proteomes" id="UP000034006">
    <property type="component" value="Unassembled WGS sequence"/>
</dbReference>
<dbReference type="InterPro" id="IPR006368">
    <property type="entry name" value="GDP_Man_deHydtase"/>
</dbReference>
<dbReference type="PANTHER" id="PTHR43715:SF1">
    <property type="entry name" value="GDP-MANNOSE 4,6 DEHYDRATASE"/>
    <property type="match status" value="1"/>
</dbReference>
<protein>
    <recommendedName>
        <fullName evidence="4">GDP-mannose 4,6-dehydratase</fullName>
        <ecNumber evidence="4">4.2.1.47</ecNumber>
    </recommendedName>
</protein>
<dbReference type="STRING" id="1618387.UW44_C0001G0056"/>
<reference evidence="8 9" key="1">
    <citation type="journal article" date="2015" name="Nature">
        <title>rRNA introns, odd ribosomes, and small enigmatic genomes across a large radiation of phyla.</title>
        <authorList>
            <person name="Brown C.T."/>
            <person name="Hug L.A."/>
            <person name="Thomas B.C."/>
            <person name="Sharon I."/>
            <person name="Castelle C.J."/>
            <person name="Singh A."/>
            <person name="Wilkins M.J."/>
            <person name="Williams K.H."/>
            <person name="Banfield J.F."/>
        </authorList>
    </citation>
    <scope>NUCLEOTIDE SEQUENCE [LARGE SCALE GENOMIC DNA]</scope>
</reference>
<evidence type="ECO:0000256" key="1">
    <source>
        <dbReference type="ARBA" id="ARBA00000188"/>
    </source>
</evidence>
<comment type="similarity">
    <text evidence="3">Belongs to the NAD(P)-dependent epimerase/dehydratase family. GDP-mannose 4,6-dehydratase subfamily.</text>
</comment>
<dbReference type="Gene3D" id="3.90.25.10">
    <property type="entry name" value="UDP-galactose 4-epimerase, domain 1"/>
    <property type="match status" value="1"/>
</dbReference>
<sequence>MSRPKTAVIVGVSSQDGSYLAEFLLDKGYKVVGTIRRTTSLVHENIEHLKGKIVLEAADLIDQESLNRIMIKYQPDEVYNIASQSVPADAWSHPFYTGEVTALGPVRVFEAVRHFCPKARVYQATSREILGGITGVDRANESTPLFANNPYGIAKAYAHMMVDCYRKSYGMFVCAGILFNHESPRRSLHFVTRKISMGVACIKLGIKNPPVNELGEPLIDPAGKLHLGDLNAMRDWGYSKDYVEAMWLMLQQEKPKDYVIGTDTNYSIKDACRAAFDHVGLKWEDHVISNQKLIRPTEITDMRGDYSLAKEELGWEPKVFMKELMEIMVDADIEWLKSHNIK</sequence>
<evidence type="ECO:0000256" key="3">
    <source>
        <dbReference type="ARBA" id="ARBA00009263"/>
    </source>
</evidence>
<dbReference type="GO" id="GO:0008446">
    <property type="term" value="F:GDP-mannose 4,6-dehydratase activity"/>
    <property type="evidence" value="ECO:0007669"/>
    <property type="project" value="UniProtKB-EC"/>
</dbReference>
<dbReference type="InterPro" id="IPR036291">
    <property type="entry name" value="NAD(P)-bd_dom_sf"/>
</dbReference>
<evidence type="ECO:0000256" key="6">
    <source>
        <dbReference type="ARBA" id="ARBA00059383"/>
    </source>
</evidence>
<dbReference type="EMBL" id="LCIH01000001">
    <property type="protein sequence ID" value="KKT52504.1"/>
    <property type="molecule type" value="Genomic_DNA"/>
</dbReference>
<dbReference type="FunFam" id="3.40.50.720:FF:000924">
    <property type="entry name" value="GDP-mannose 4,6 dehydratase"/>
    <property type="match status" value="1"/>
</dbReference>
<evidence type="ECO:0000313" key="8">
    <source>
        <dbReference type="EMBL" id="KKT52504.1"/>
    </source>
</evidence>
<dbReference type="AlphaFoldDB" id="A0A0G1KX40"/>
<evidence type="ECO:0000256" key="5">
    <source>
        <dbReference type="ARBA" id="ARBA00023239"/>
    </source>
</evidence>
<dbReference type="Pfam" id="PF16363">
    <property type="entry name" value="GDP_Man_Dehyd"/>
    <property type="match status" value="1"/>
</dbReference>
<dbReference type="InterPro" id="IPR016040">
    <property type="entry name" value="NAD(P)-bd_dom"/>
</dbReference>
<name>A0A0G1KX40_9BACT</name>
<dbReference type="GO" id="GO:0042351">
    <property type="term" value="P:'de novo' GDP-L-fucose biosynthetic process"/>
    <property type="evidence" value="ECO:0007669"/>
    <property type="project" value="TreeGrafter"/>
</dbReference>
<evidence type="ECO:0000259" key="7">
    <source>
        <dbReference type="Pfam" id="PF16363"/>
    </source>
</evidence>
<dbReference type="Gene3D" id="3.40.50.720">
    <property type="entry name" value="NAD(P)-binding Rossmann-like Domain"/>
    <property type="match status" value="1"/>
</dbReference>
<gene>
    <name evidence="8" type="ORF">UW44_C0001G0056</name>
</gene>
<comment type="cofactor">
    <cofactor evidence="2">
        <name>NADP(+)</name>
        <dbReference type="ChEBI" id="CHEBI:58349"/>
    </cofactor>
</comment>
<accession>A0A0G1KX40</accession>
<keyword evidence="5" id="KW-0456">Lyase</keyword>
<proteinExistence type="inferred from homology"/>
<evidence type="ECO:0000313" key="9">
    <source>
        <dbReference type="Proteomes" id="UP000034006"/>
    </source>
</evidence>
<dbReference type="SUPFAM" id="SSF51735">
    <property type="entry name" value="NAD(P)-binding Rossmann-fold domains"/>
    <property type="match status" value="1"/>
</dbReference>
<comment type="function">
    <text evidence="6">Catalyzes the conversion of GDP-D-mannose to GDP-4-dehydro-6-deoxy-D-mannose.</text>
</comment>
<comment type="caution">
    <text evidence="8">The sequence shown here is derived from an EMBL/GenBank/DDBJ whole genome shotgun (WGS) entry which is preliminary data.</text>
</comment>
<evidence type="ECO:0000256" key="2">
    <source>
        <dbReference type="ARBA" id="ARBA00001937"/>
    </source>
</evidence>
<comment type="catalytic activity">
    <reaction evidence="1">
        <text>GDP-alpha-D-mannose = GDP-4-dehydro-alpha-D-rhamnose + H2O</text>
        <dbReference type="Rhea" id="RHEA:23820"/>
        <dbReference type="ChEBI" id="CHEBI:15377"/>
        <dbReference type="ChEBI" id="CHEBI:57527"/>
        <dbReference type="ChEBI" id="CHEBI:57964"/>
        <dbReference type="EC" id="4.2.1.47"/>
    </reaction>
</comment>
<dbReference type="CDD" id="cd05260">
    <property type="entry name" value="GDP_MD_SDR_e"/>
    <property type="match status" value="1"/>
</dbReference>
<dbReference type="EC" id="4.2.1.47" evidence="4"/>
<dbReference type="PATRIC" id="fig|1618387.3.peg.56"/>